<evidence type="ECO:0000313" key="8">
    <source>
        <dbReference type="Proteomes" id="UP001523219"/>
    </source>
</evidence>
<dbReference type="PANTHER" id="PTHR43128">
    <property type="entry name" value="L-2-HYDROXYCARBOXYLATE DEHYDROGENASE (NAD(P)(+))"/>
    <property type="match status" value="1"/>
</dbReference>
<evidence type="ECO:0000256" key="1">
    <source>
        <dbReference type="ARBA" id="ARBA00006054"/>
    </source>
</evidence>
<proteinExistence type="inferred from homology"/>
<dbReference type="SUPFAM" id="SSF51735">
    <property type="entry name" value="NAD(P)-binding Rossmann-fold domains"/>
    <property type="match status" value="1"/>
</dbReference>
<protein>
    <submittedName>
        <fullName evidence="7">NAD(P)-binding domain-containing protein</fullName>
    </submittedName>
</protein>
<dbReference type="Gene3D" id="3.40.50.720">
    <property type="entry name" value="NAD(P)-binding Rossmann-like Domain"/>
    <property type="match status" value="1"/>
</dbReference>
<dbReference type="PROSITE" id="PS00064">
    <property type="entry name" value="L_LDH"/>
    <property type="match status" value="1"/>
</dbReference>
<dbReference type="PIRSF" id="PIRSF000102">
    <property type="entry name" value="Lac_mal_DH"/>
    <property type="match status" value="1"/>
</dbReference>
<feature type="domain" description="Lactate/malate dehydrogenase N-terminal" evidence="5">
    <location>
        <begin position="8"/>
        <end position="140"/>
    </location>
</feature>
<feature type="domain" description="Lactate/malate dehydrogenase C-terminal" evidence="6">
    <location>
        <begin position="148"/>
        <end position="201"/>
    </location>
</feature>
<organism evidence="7 8">
    <name type="scientific">Streptomyces macrolidinus</name>
    <dbReference type="NCBI Taxonomy" id="2952607"/>
    <lineage>
        <taxon>Bacteria</taxon>
        <taxon>Bacillati</taxon>
        <taxon>Actinomycetota</taxon>
        <taxon>Actinomycetes</taxon>
        <taxon>Kitasatosporales</taxon>
        <taxon>Streptomycetaceae</taxon>
        <taxon>Streptomyces</taxon>
    </lineage>
</organism>
<keyword evidence="8" id="KW-1185">Reference proteome</keyword>
<dbReference type="PANTHER" id="PTHR43128:SF16">
    <property type="entry name" value="L-LACTATE DEHYDROGENASE"/>
    <property type="match status" value="1"/>
</dbReference>
<dbReference type="InterPro" id="IPR001557">
    <property type="entry name" value="L-lactate/malate_DH"/>
</dbReference>
<keyword evidence="3" id="KW-0520">NAD</keyword>
<dbReference type="EMBL" id="JAMWMR010000010">
    <property type="protein sequence ID" value="MCN9241881.1"/>
    <property type="molecule type" value="Genomic_DNA"/>
</dbReference>
<evidence type="ECO:0000259" key="5">
    <source>
        <dbReference type="Pfam" id="PF00056"/>
    </source>
</evidence>
<dbReference type="Gene3D" id="3.90.110.10">
    <property type="entry name" value="Lactate dehydrogenase/glycoside hydrolase, family 4, C-terminal"/>
    <property type="match status" value="1"/>
</dbReference>
<reference evidence="7 8" key="1">
    <citation type="submission" date="2022-05" db="EMBL/GenBank/DDBJ databases">
        <title>Streptomyces sp. nov. RY43-2 isolated from soil of a peat swamp forest.</title>
        <authorList>
            <person name="Kanchanasin P."/>
            <person name="Tanasupawat S."/>
            <person name="Phongsopitanun W."/>
        </authorList>
    </citation>
    <scope>NUCLEOTIDE SEQUENCE [LARGE SCALE GENOMIC DNA]</scope>
    <source>
        <strain evidence="7 8">RY43-2</strain>
    </source>
</reference>
<dbReference type="InterPro" id="IPR022383">
    <property type="entry name" value="Lactate/malate_DH_C"/>
</dbReference>
<dbReference type="Pfam" id="PF00056">
    <property type="entry name" value="Ldh_1_N"/>
    <property type="match status" value="1"/>
</dbReference>
<dbReference type="InterPro" id="IPR015955">
    <property type="entry name" value="Lactate_DH/Glyco_Ohase_4_C"/>
</dbReference>
<evidence type="ECO:0000256" key="2">
    <source>
        <dbReference type="ARBA" id="ARBA00023002"/>
    </source>
</evidence>
<dbReference type="Pfam" id="PF02866">
    <property type="entry name" value="Ldh_1_C"/>
    <property type="match status" value="1"/>
</dbReference>
<comment type="similarity">
    <text evidence="1">Belongs to the LDH/MDH superfamily. LDH family.</text>
</comment>
<dbReference type="RefSeq" id="WP_252425187.1">
    <property type="nucleotide sequence ID" value="NZ_JAMWMR010000010.1"/>
</dbReference>
<dbReference type="Proteomes" id="UP001523219">
    <property type="component" value="Unassembled WGS sequence"/>
</dbReference>
<evidence type="ECO:0000256" key="3">
    <source>
        <dbReference type="ARBA" id="ARBA00023027"/>
    </source>
</evidence>
<name>A0ABT0ZE92_9ACTN</name>
<evidence type="ECO:0000313" key="7">
    <source>
        <dbReference type="EMBL" id="MCN9241881.1"/>
    </source>
</evidence>
<dbReference type="InterPro" id="IPR001236">
    <property type="entry name" value="Lactate/malate_DH_N"/>
</dbReference>
<comment type="caution">
    <text evidence="7">The sequence shown here is derived from an EMBL/GenBank/DDBJ whole genome shotgun (WGS) entry which is preliminary data.</text>
</comment>
<keyword evidence="2 4" id="KW-0560">Oxidoreductase</keyword>
<evidence type="ECO:0000256" key="4">
    <source>
        <dbReference type="RuleBase" id="RU003369"/>
    </source>
</evidence>
<dbReference type="InterPro" id="IPR018177">
    <property type="entry name" value="L-lactate_DH_AS"/>
</dbReference>
<dbReference type="PRINTS" id="PR00086">
    <property type="entry name" value="LLDHDRGNASE"/>
</dbReference>
<evidence type="ECO:0000259" key="6">
    <source>
        <dbReference type="Pfam" id="PF02866"/>
    </source>
</evidence>
<dbReference type="SUPFAM" id="SSF56327">
    <property type="entry name" value="LDH C-terminal domain-like"/>
    <property type="match status" value="1"/>
</dbReference>
<dbReference type="InterPro" id="IPR036291">
    <property type="entry name" value="NAD(P)-bd_dom_sf"/>
</dbReference>
<accession>A0ABT0ZE92</accession>
<gene>
    <name evidence="7" type="ORF">NGF19_13950</name>
</gene>
<sequence length="308" mass="32042">MTAVVPAVGVVGAGAVGQTVGGALVAAGLSDRLLVVSRTPAQAAALADDLDDMRAALGSSVLPTPATVDELRHCPAFVVAVRAQFTNDRSRDVRMAGVQANAPAVRALAAQMRGYQGTVLMVTNPVDLMTRLFAEESGCPRVFGIGSNLDSARYRLTLARLLDVPVAVVRGHVIGEHGDSAVVCASSTTVNGHPVPVPLQEVRDELAGRPGRISAGIGRTRCGPAGAVVSALRLALGAEDGMAELSVPYREDCCGIPLRFTSGRHLPFLPPLDDTEARQLEAARTKLRAAYQAMRGIPSQSLPSGRNS</sequence>